<evidence type="ECO:0000256" key="7">
    <source>
        <dbReference type="ARBA" id="ARBA00022692"/>
    </source>
</evidence>
<dbReference type="GO" id="GO:0005741">
    <property type="term" value="C:mitochondrial outer membrane"/>
    <property type="evidence" value="ECO:0007669"/>
    <property type="project" value="UniProtKB-SubCell"/>
</dbReference>
<dbReference type="SUPFAM" id="SSF57850">
    <property type="entry name" value="RING/U-box"/>
    <property type="match status" value="1"/>
</dbReference>
<evidence type="ECO:0000256" key="14">
    <source>
        <dbReference type="ARBA" id="ARBA00023128"/>
    </source>
</evidence>
<dbReference type="CDD" id="cd16701">
    <property type="entry name" value="RING_CH-C4HC3_MARCH5"/>
    <property type="match status" value="1"/>
</dbReference>
<organism evidence="23 24">
    <name type="scientific">Branchiostoma lanceolatum</name>
    <name type="common">Common lancelet</name>
    <name type="synonym">Amphioxus lanceolatum</name>
    <dbReference type="NCBI Taxonomy" id="7740"/>
    <lineage>
        <taxon>Eukaryota</taxon>
        <taxon>Metazoa</taxon>
        <taxon>Chordata</taxon>
        <taxon>Cephalochordata</taxon>
        <taxon>Leptocardii</taxon>
        <taxon>Amphioxiformes</taxon>
        <taxon>Branchiostomatidae</taxon>
        <taxon>Branchiostoma</taxon>
    </lineage>
</organism>
<dbReference type="Gene3D" id="3.30.40.10">
    <property type="entry name" value="Zinc/RING finger domain, C3HC4 (zinc finger)"/>
    <property type="match status" value="1"/>
</dbReference>
<evidence type="ECO:0000259" key="22">
    <source>
        <dbReference type="SMART" id="SM00744"/>
    </source>
</evidence>
<comment type="pathway">
    <text evidence="4">Protein modification; protein ubiquitination.</text>
</comment>
<feature type="domain" description="RING-CH-type" evidence="22">
    <location>
        <begin position="94"/>
        <end position="150"/>
    </location>
</feature>
<evidence type="ECO:0000256" key="4">
    <source>
        <dbReference type="ARBA" id="ARBA00004906"/>
    </source>
</evidence>
<evidence type="ECO:0000256" key="6">
    <source>
        <dbReference type="ARBA" id="ARBA00022679"/>
    </source>
</evidence>
<keyword evidence="7 21" id="KW-0812">Transmembrane</keyword>
<feature type="transmembrane region" description="Helical" evidence="21">
    <location>
        <begin position="220"/>
        <end position="240"/>
    </location>
</feature>
<sequence length="369" mass="41390">MSDSEEEHTCVLDDKTDEKEEEDDVSEVDAEEEVAEIAAETAMSSCVLHHDVPVQHDDETVNSALEATSTTREETQDSHKTTTATEMEEGPAATCWVCFATVEDEPTAKWLRPCHCRGTSKWVHEACLQRWIDEKQKGNSTTTVRCPQCEAEYIIVFPSCSPLVKILEGVDSWLLSISPYCAGIGFCISVYWCSWTFGFLTVVQVMGLQEGTQTIDKADPLVAMIMLPTIPYMLILARMIPWDQYLLRVWRRHGNKLPFVKHAPAAYAREPAEGGDGADTVKSGLRLFIGAMALPTMATICGKLFFRSVRPNWQRAILGGIFYVAVKGVVKIYYKQGQYERQANRVILDFHPREEEGEVPLVQGVEDEV</sequence>
<dbReference type="GO" id="GO:0008270">
    <property type="term" value="F:zinc ion binding"/>
    <property type="evidence" value="ECO:0007669"/>
    <property type="project" value="UniProtKB-KW"/>
</dbReference>
<accession>A0A8J9YJU6</accession>
<protein>
    <recommendedName>
        <fullName evidence="16">E3 ubiquitin-protein ligase MARCHF5</fullName>
        <ecNumber evidence="5">2.3.2.27</ecNumber>
    </recommendedName>
    <alternativeName>
        <fullName evidence="18">Membrane-associated RING finger protein 5</fullName>
    </alternativeName>
    <alternativeName>
        <fullName evidence="17">Membrane-associated RING-CH protein V</fullName>
    </alternativeName>
    <alternativeName>
        <fullName evidence="19">RING-type E3 ubiquitin transferase MARCHF5</fullName>
    </alternativeName>
</protein>
<evidence type="ECO:0000256" key="12">
    <source>
        <dbReference type="ARBA" id="ARBA00022833"/>
    </source>
</evidence>
<keyword evidence="11" id="KW-1000">Mitochondrion outer membrane</keyword>
<keyword evidence="24" id="KW-1185">Reference proteome</keyword>
<gene>
    <name evidence="23" type="primary">MARCH5</name>
    <name evidence="23" type="ORF">BLAG_LOCUS1880</name>
</gene>
<evidence type="ECO:0000256" key="3">
    <source>
        <dbReference type="ARBA" id="ARBA00004294"/>
    </source>
</evidence>
<dbReference type="PANTHER" id="PTHR46283">
    <property type="entry name" value="E3 UBIQUITIN-PROTEIN LIGASE MARCH5"/>
    <property type="match status" value="1"/>
</dbReference>
<name>A0A8J9YJU6_BRALA</name>
<evidence type="ECO:0000256" key="2">
    <source>
        <dbReference type="ARBA" id="ARBA00004225"/>
    </source>
</evidence>
<feature type="transmembrane region" description="Helical" evidence="21">
    <location>
        <begin position="287"/>
        <end position="306"/>
    </location>
</feature>
<dbReference type="InterPro" id="IPR013083">
    <property type="entry name" value="Znf_RING/FYVE/PHD"/>
</dbReference>
<evidence type="ECO:0000256" key="1">
    <source>
        <dbReference type="ARBA" id="ARBA00000900"/>
    </source>
</evidence>
<keyword evidence="14" id="KW-0496">Mitochondrion</keyword>
<evidence type="ECO:0000256" key="18">
    <source>
        <dbReference type="ARBA" id="ARBA00043185"/>
    </source>
</evidence>
<evidence type="ECO:0000313" key="24">
    <source>
        <dbReference type="Proteomes" id="UP000838412"/>
    </source>
</evidence>
<feature type="compositionally biased region" description="Acidic residues" evidence="20">
    <location>
        <begin position="19"/>
        <end position="29"/>
    </location>
</feature>
<evidence type="ECO:0000313" key="23">
    <source>
        <dbReference type="EMBL" id="CAH1232981.1"/>
    </source>
</evidence>
<evidence type="ECO:0000256" key="21">
    <source>
        <dbReference type="SAM" id="Phobius"/>
    </source>
</evidence>
<keyword evidence="13 21" id="KW-1133">Transmembrane helix</keyword>
<keyword evidence="10" id="KW-0833">Ubl conjugation pathway</keyword>
<evidence type="ECO:0000256" key="19">
    <source>
        <dbReference type="ARBA" id="ARBA00043231"/>
    </source>
</evidence>
<dbReference type="EC" id="2.3.2.27" evidence="5"/>
<feature type="region of interest" description="Disordered" evidence="20">
    <location>
        <begin position="66"/>
        <end position="86"/>
    </location>
</feature>
<comment type="catalytic activity">
    <reaction evidence="1">
        <text>S-ubiquitinyl-[E2 ubiquitin-conjugating enzyme]-L-cysteine + [acceptor protein]-L-lysine = [E2 ubiquitin-conjugating enzyme]-L-cysteine + N(6)-ubiquitinyl-[acceptor protein]-L-lysine.</text>
        <dbReference type="EC" id="2.3.2.27"/>
    </reaction>
</comment>
<keyword evidence="6" id="KW-0808">Transferase</keyword>
<feature type="compositionally biased region" description="Basic and acidic residues" evidence="20">
    <location>
        <begin position="71"/>
        <end position="80"/>
    </location>
</feature>
<keyword evidence="9" id="KW-0863">Zinc-finger</keyword>
<feature type="compositionally biased region" description="Basic and acidic residues" evidence="20">
    <location>
        <begin position="7"/>
        <end position="18"/>
    </location>
</feature>
<dbReference type="Proteomes" id="UP000838412">
    <property type="component" value="Chromosome 1"/>
</dbReference>
<evidence type="ECO:0000256" key="13">
    <source>
        <dbReference type="ARBA" id="ARBA00022989"/>
    </source>
</evidence>
<feature type="transmembrane region" description="Helical" evidence="21">
    <location>
        <begin position="189"/>
        <end position="208"/>
    </location>
</feature>
<evidence type="ECO:0000256" key="20">
    <source>
        <dbReference type="SAM" id="MobiDB-lite"/>
    </source>
</evidence>
<dbReference type="GO" id="GO:0061630">
    <property type="term" value="F:ubiquitin protein ligase activity"/>
    <property type="evidence" value="ECO:0007669"/>
    <property type="project" value="UniProtKB-EC"/>
</dbReference>
<dbReference type="FunFam" id="3.30.40.10:FF:000262">
    <property type="entry name" value="E3 ubiquitin-protein ligase MARCH5"/>
    <property type="match status" value="1"/>
</dbReference>
<evidence type="ECO:0000256" key="9">
    <source>
        <dbReference type="ARBA" id="ARBA00022771"/>
    </source>
</evidence>
<dbReference type="InterPro" id="IPR011016">
    <property type="entry name" value="Znf_RING-CH"/>
</dbReference>
<keyword evidence="8" id="KW-0479">Metal-binding</keyword>
<evidence type="ECO:0000256" key="8">
    <source>
        <dbReference type="ARBA" id="ARBA00022723"/>
    </source>
</evidence>
<keyword evidence="12" id="KW-0862">Zinc</keyword>
<comment type="subcellular location">
    <subcellularLocation>
        <location evidence="2">Mitochondrion membrane</location>
        <topology evidence="2">Multi-pass membrane protein</topology>
    </subcellularLocation>
    <subcellularLocation>
        <location evidence="3">Mitochondrion outer membrane</location>
    </subcellularLocation>
</comment>
<feature type="region of interest" description="Disordered" evidence="20">
    <location>
        <begin position="1"/>
        <end position="29"/>
    </location>
</feature>
<dbReference type="EMBL" id="OV696686">
    <property type="protein sequence ID" value="CAH1232981.1"/>
    <property type="molecule type" value="Genomic_DNA"/>
</dbReference>
<proteinExistence type="predicted"/>
<dbReference type="SMART" id="SM00744">
    <property type="entry name" value="RINGv"/>
    <property type="match status" value="1"/>
</dbReference>
<dbReference type="Pfam" id="PF12906">
    <property type="entry name" value="RINGv"/>
    <property type="match status" value="1"/>
</dbReference>
<keyword evidence="15 21" id="KW-0472">Membrane</keyword>
<evidence type="ECO:0000256" key="15">
    <source>
        <dbReference type="ARBA" id="ARBA00023136"/>
    </source>
</evidence>
<reference evidence="23" key="1">
    <citation type="submission" date="2022-01" db="EMBL/GenBank/DDBJ databases">
        <authorList>
            <person name="Braso-Vives M."/>
        </authorList>
    </citation>
    <scope>NUCLEOTIDE SEQUENCE</scope>
</reference>
<dbReference type="OrthoDB" id="5817083at2759"/>
<evidence type="ECO:0000256" key="11">
    <source>
        <dbReference type="ARBA" id="ARBA00022787"/>
    </source>
</evidence>
<evidence type="ECO:0000256" key="10">
    <source>
        <dbReference type="ARBA" id="ARBA00022786"/>
    </source>
</evidence>
<evidence type="ECO:0000256" key="17">
    <source>
        <dbReference type="ARBA" id="ARBA00043044"/>
    </source>
</evidence>
<dbReference type="AlphaFoldDB" id="A0A8J9YJU6"/>
<evidence type="ECO:0000256" key="16">
    <source>
        <dbReference type="ARBA" id="ARBA00040151"/>
    </source>
</evidence>
<evidence type="ECO:0000256" key="5">
    <source>
        <dbReference type="ARBA" id="ARBA00012483"/>
    </source>
</evidence>